<evidence type="ECO:0000313" key="1">
    <source>
        <dbReference type="Proteomes" id="UP000050791"/>
    </source>
</evidence>
<reference evidence="2" key="1">
    <citation type="submission" date="2023-11" db="UniProtKB">
        <authorList>
            <consortium name="WormBaseParasite"/>
        </authorList>
    </citation>
    <scope>IDENTIFICATION</scope>
</reference>
<protein>
    <submittedName>
        <fullName evidence="2">Uncharacterized protein</fullName>
    </submittedName>
</protein>
<dbReference type="AlphaFoldDB" id="A0AA85BNE3"/>
<proteinExistence type="predicted"/>
<evidence type="ECO:0000313" key="2">
    <source>
        <dbReference type="WBParaSite" id="SMTH1_69000.1"/>
    </source>
</evidence>
<name>A0AA85BNE3_9TREM</name>
<organism evidence="1 2">
    <name type="scientific">Schistosoma mattheei</name>
    <dbReference type="NCBI Taxonomy" id="31246"/>
    <lineage>
        <taxon>Eukaryota</taxon>
        <taxon>Metazoa</taxon>
        <taxon>Spiralia</taxon>
        <taxon>Lophotrochozoa</taxon>
        <taxon>Platyhelminthes</taxon>
        <taxon>Trematoda</taxon>
        <taxon>Digenea</taxon>
        <taxon>Strigeidida</taxon>
        <taxon>Schistosomatoidea</taxon>
        <taxon>Schistosomatidae</taxon>
        <taxon>Schistosoma</taxon>
    </lineage>
</organism>
<sequence>MLRWQTPGDLPIAHAVVFFEVFENRYDMLKTHFYQVVFNSTNIPDLKGPRSLNAVTEKTPQPNIGVFPERSTEGEKTWDWAVRVVFNGLGSCRLV</sequence>
<accession>A0AA85BNE3</accession>
<dbReference type="WBParaSite" id="SMTH1_69000.1">
    <property type="protein sequence ID" value="SMTH1_69000.1"/>
    <property type="gene ID" value="SMTH1_69000"/>
</dbReference>
<dbReference type="Proteomes" id="UP000050791">
    <property type="component" value="Unassembled WGS sequence"/>
</dbReference>